<proteinExistence type="predicted"/>
<feature type="domain" description="PiggyBac transposable element-derived protein" evidence="2">
    <location>
        <begin position="131"/>
        <end position="381"/>
    </location>
</feature>
<dbReference type="VEuPathDB" id="FungiDB:FOZG_17636"/>
<dbReference type="EMBL" id="FMJY01000006">
    <property type="protein sequence ID" value="SCO87597.1"/>
    <property type="molecule type" value="Genomic_DNA"/>
</dbReference>
<evidence type="ECO:0000256" key="1">
    <source>
        <dbReference type="SAM" id="MobiDB-lite"/>
    </source>
</evidence>
<protein>
    <recommendedName>
        <fullName evidence="2">PiggyBac transposable element-derived protein domain-containing protein</fullName>
    </recommendedName>
</protein>
<dbReference type="VEuPathDB" id="FungiDB:FOC1_g10001484"/>
<accession>A0A2H3TG66</accession>
<dbReference type="Proteomes" id="UP000219369">
    <property type="component" value="Unassembled WGS sequence"/>
</dbReference>
<dbReference type="VEuPathDB" id="FungiDB:FOC4_g10002200"/>
<evidence type="ECO:0000259" key="2">
    <source>
        <dbReference type="Pfam" id="PF13843"/>
    </source>
</evidence>
<feature type="region of interest" description="Disordered" evidence="1">
    <location>
        <begin position="1"/>
        <end position="39"/>
    </location>
</feature>
<dbReference type="InterPro" id="IPR029526">
    <property type="entry name" value="PGBD"/>
</dbReference>
<evidence type="ECO:0000313" key="4">
    <source>
        <dbReference type="Proteomes" id="UP000219369"/>
    </source>
</evidence>
<organism evidence="3 4">
    <name type="scientific">Fusarium oxysporum</name>
    <name type="common">Fusarium vascular wilt</name>
    <dbReference type="NCBI Taxonomy" id="5507"/>
    <lineage>
        <taxon>Eukaryota</taxon>
        <taxon>Fungi</taxon>
        <taxon>Dikarya</taxon>
        <taxon>Ascomycota</taxon>
        <taxon>Pezizomycotina</taxon>
        <taxon>Sordariomycetes</taxon>
        <taxon>Hypocreomycetidae</taxon>
        <taxon>Hypocreales</taxon>
        <taxon>Nectriaceae</taxon>
        <taxon>Fusarium</taxon>
        <taxon>Fusarium oxysporum species complex</taxon>
    </lineage>
</organism>
<dbReference type="PANTHER" id="PTHR46599">
    <property type="entry name" value="PIGGYBAC TRANSPOSABLE ELEMENT-DERIVED PROTEIN 4"/>
    <property type="match status" value="1"/>
</dbReference>
<dbReference type="PANTHER" id="PTHR46599:SF3">
    <property type="entry name" value="PIGGYBAC TRANSPOSABLE ELEMENT-DERIVED PROTEIN 4"/>
    <property type="match status" value="1"/>
</dbReference>
<name>A0A2H3TG66_FUSOX</name>
<feature type="compositionally biased region" description="Polar residues" evidence="1">
    <location>
        <begin position="22"/>
        <end position="33"/>
    </location>
</feature>
<reference evidence="4" key="1">
    <citation type="submission" date="2016-09" db="EMBL/GenBank/DDBJ databases">
        <authorList>
            <person name="Guldener U."/>
        </authorList>
    </citation>
    <scope>NUCLEOTIDE SEQUENCE [LARGE SCALE GENOMIC DNA]</scope>
    <source>
        <strain evidence="4">V64-1</strain>
    </source>
</reference>
<dbReference type="Pfam" id="PF13843">
    <property type="entry name" value="DDE_Tnp_1_7"/>
    <property type="match status" value="1"/>
</dbReference>
<gene>
    <name evidence="3" type="ORF">FRV6_11724</name>
</gene>
<dbReference type="VEuPathDB" id="FungiDB:FOMG_18628"/>
<dbReference type="AlphaFoldDB" id="A0A2H3TG66"/>
<dbReference type="VEuPathDB" id="FungiDB:HZS61_005450"/>
<evidence type="ECO:0000313" key="3">
    <source>
        <dbReference type="EMBL" id="SCO87597.1"/>
    </source>
</evidence>
<dbReference type="VEuPathDB" id="FungiDB:FOXG_19591"/>
<sequence length="387" mass="44133">MTSQSIPSQTQDSYDFDDNSFRTHSQRGPNDSTGVPDFPADEAEGLHFTPFNIEYRDFQIKSLPQKTLELFQLFVPISLVQSWIEYTNDWVAHLIENAVINNWNSPLKEHSRILQWEGISAATALGDQRPLHPVTKFMPLRKFELITRYFRTFDYTKLDVSDKSDLPKVFQAAEPWSDHIQNVSAELFIPGTNLAVDKYIIAYKGRSKETTLVKNKPTPVGFKVWVIAQHGFFLRWLWHMKRSPYKAIVIKLPVPKPQGKKGKTKTTVTLSNTQSVVFHLCNMLPKATYHIFTDNLFSSPNLFRALREAGYGATGTARPNCGISKLLKKAKESDKSGNGATFQYNEVRVIFTIDGLVSQIAWKDNSLMLFLLTVHSGADKERTEKKR</sequence>
<feature type="compositionally biased region" description="Polar residues" evidence="1">
    <location>
        <begin position="1"/>
        <end position="13"/>
    </location>
</feature>
<dbReference type="OrthoDB" id="5152962at2759"/>